<name>A0A813JVR3_POLGL</name>
<evidence type="ECO:0000313" key="2">
    <source>
        <dbReference type="Proteomes" id="UP000626109"/>
    </source>
</evidence>
<gene>
    <name evidence="1" type="ORF">PGLA2088_LOCUS26992</name>
</gene>
<proteinExistence type="predicted"/>
<protein>
    <submittedName>
        <fullName evidence="1">Uncharacterized protein</fullName>
    </submittedName>
</protein>
<organism evidence="1 2">
    <name type="scientific">Polarella glacialis</name>
    <name type="common">Dinoflagellate</name>
    <dbReference type="NCBI Taxonomy" id="89957"/>
    <lineage>
        <taxon>Eukaryota</taxon>
        <taxon>Sar</taxon>
        <taxon>Alveolata</taxon>
        <taxon>Dinophyceae</taxon>
        <taxon>Suessiales</taxon>
        <taxon>Suessiaceae</taxon>
        <taxon>Polarella</taxon>
    </lineage>
</organism>
<dbReference type="EMBL" id="CAJNNW010027271">
    <property type="protein sequence ID" value="CAE8690516.1"/>
    <property type="molecule type" value="Genomic_DNA"/>
</dbReference>
<dbReference type="Proteomes" id="UP000626109">
    <property type="component" value="Unassembled WGS sequence"/>
</dbReference>
<feature type="non-terminal residue" evidence="1">
    <location>
        <position position="1"/>
    </location>
</feature>
<evidence type="ECO:0000313" key="1">
    <source>
        <dbReference type="EMBL" id="CAE8690516.1"/>
    </source>
</evidence>
<comment type="caution">
    <text evidence="1">The sequence shown here is derived from an EMBL/GenBank/DDBJ whole genome shotgun (WGS) entry which is preliminary data.</text>
</comment>
<accession>A0A813JVR3</accession>
<sequence>ASSIDENHNMAKCNSDMSRVLSTQHFGEVAKGQFDMKFPPVQPPSGLAVRGAGPTCHPFQPPLGAVHNEMDLSQALLQDRVALQDAIAGWCDTLKMASGDYRTTFEATFAPNIRCTQDFHLRVTSMGVNIVETSKAGVAIDVPQLPYAAVGGDIASPCIIITWKLKPPEEKTTIHLYPSKGRLVVKAKRGALEGRAQLFLAFFGPCVDLASSAPAKAKMLDGQMDLLAMMQAK</sequence>
<reference evidence="1" key="1">
    <citation type="submission" date="2021-02" db="EMBL/GenBank/DDBJ databases">
        <authorList>
            <person name="Dougan E. K."/>
            <person name="Rhodes N."/>
            <person name="Thang M."/>
            <person name="Chan C."/>
        </authorList>
    </citation>
    <scope>NUCLEOTIDE SEQUENCE</scope>
</reference>
<dbReference type="AlphaFoldDB" id="A0A813JVR3"/>